<dbReference type="EMBL" id="JBHLTL010000004">
    <property type="protein sequence ID" value="MFC0589122.1"/>
    <property type="molecule type" value="Genomic_DNA"/>
</dbReference>
<dbReference type="Proteomes" id="UP001589943">
    <property type="component" value="Unassembled WGS sequence"/>
</dbReference>
<evidence type="ECO:0008006" key="3">
    <source>
        <dbReference type="Google" id="ProtNLM"/>
    </source>
</evidence>
<evidence type="ECO:0000313" key="1">
    <source>
        <dbReference type="EMBL" id="MFC0589122.1"/>
    </source>
</evidence>
<comment type="caution">
    <text evidence="1">The sequence shown here is derived from an EMBL/GenBank/DDBJ whole genome shotgun (WGS) entry which is preliminary data.</text>
</comment>
<accession>A0ABV6PI85</accession>
<proteinExistence type="predicted"/>
<gene>
    <name evidence="1" type="ORF">ACFFF7_06820</name>
</gene>
<protein>
    <recommendedName>
        <fullName evidence="3">DOMON-like domain-containing protein</fullName>
    </recommendedName>
</protein>
<sequence>MTPLVLHPDCAPGSIHSIEAAIEPTPDGCRATFVARGDVGSIAVPPIAEPGRFDDLWKTTCFEIFWSHDGISYREFNLSPSTRWACYDFDAFREGMRDAPAEVDVAVAVSATELRLTADIRSDLPLPATVALNAIIEDADGVNRFWALAFRPGAPEFHAGECRALELDA</sequence>
<dbReference type="RefSeq" id="WP_379480625.1">
    <property type="nucleotide sequence ID" value="NZ_JBHLTL010000004.1"/>
</dbReference>
<keyword evidence="2" id="KW-1185">Reference proteome</keyword>
<reference evidence="1 2" key="1">
    <citation type="submission" date="2024-09" db="EMBL/GenBank/DDBJ databases">
        <authorList>
            <person name="Sun Q."/>
            <person name="Mori K."/>
        </authorList>
    </citation>
    <scope>NUCLEOTIDE SEQUENCE [LARGE SCALE GENOMIC DNA]</scope>
    <source>
        <strain evidence="1 2">NCAIM B.02537</strain>
    </source>
</reference>
<name>A0ABV6PI85_9SPHN</name>
<organism evidence="1 2">
    <name type="scientific">Novosphingobium aquiterrae</name>
    <dbReference type="NCBI Taxonomy" id="624388"/>
    <lineage>
        <taxon>Bacteria</taxon>
        <taxon>Pseudomonadati</taxon>
        <taxon>Pseudomonadota</taxon>
        <taxon>Alphaproteobacteria</taxon>
        <taxon>Sphingomonadales</taxon>
        <taxon>Sphingomonadaceae</taxon>
        <taxon>Novosphingobium</taxon>
    </lineage>
</organism>
<evidence type="ECO:0000313" key="2">
    <source>
        <dbReference type="Proteomes" id="UP001589943"/>
    </source>
</evidence>